<evidence type="ECO:0000256" key="1">
    <source>
        <dbReference type="SAM" id="MobiDB-lite"/>
    </source>
</evidence>
<gene>
    <name evidence="2" type="ORF">WR25_09249</name>
</gene>
<comment type="caution">
    <text evidence="2">The sequence shown here is derived from an EMBL/GenBank/DDBJ whole genome shotgun (WGS) entry which is preliminary data.</text>
</comment>
<dbReference type="AlphaFoldDB" id="A0A2A2LZU4"/>
<dbReference type="Proteomes" id="UP000218231">
    <property type="component" value="Unassembled WGS sequence"/>
</dbReference>
<proteinExistence type="predicted"/>
<evidence type="ECO:0000313" key="2">
    <source>
        <dbReference type="EMBL" id="PAV91746.1"/>
    </source>
</evidence>
<sequence length="179" mass="19266">MPAADSQKAANSPSSLSTILLAIPLLIIKGPSSKLCLKRTSEVPQTQRIAVPSLEHDITVFPSSIMHKSEIAEFANAGGCFHRPDTQLQVQSARQQNETAREESAHTHIQSVAFQLSLKETELIVSIHECGGGMLTCTDMLCVESTSREPSESPTASRFPEGETSMDRAAVDVGVSMTE</sequence>
<dbReference type="EMBL" id="LIAE01006294">
    <property type="protein sequence ID" value="PAV91746.1"/>
    <property type="molecule type" value="Genomic_DNA"/>
</dbReference>
<name>A0A2A2LZU4_9BILA</name>
<accession>A0A2A2LZU4</accession>
<keyword evidence="3" id="KW-1185">Reference proteome</keyword>
<evidence type="ECO:0000313" key="3">
    <source>
        <dbReference type="Proteomes" id="UP000218231"/>
    </source>
</evidence>
<protein>
    <submittedName>
        <fullName evidence="2">Uncharacterized protein</fullName>
    </submittedName>
</protein>
<organism evidence="2 3">
    <name type="scientific">Diploscapter pachys</name>
    <dbReference type="NCBI Taxonomy" id="2018661"/>
    <lineage>
        <taxon>Eukaryota</taxon>
        <taxon>Metazoa</taxon>
        <taxon>Ecdysozoa</taxon>
        <taxon>Nematoda</taxon>
        <taxon>Chromadorea</taxon>
        <taxon>Rhabditida</taxon>
        <taxon>Rhabditina</taxon>
        <taxon>Rhabditomorpha</taxon>
        <taxon>Rhabditoidea</taxon>
        <taxon>Rhabditidae</taxon>
        <taxon>Diploscapter</taxon>
    </lineage>
</organism>
<reference evidence="2 3" key="1">
    <citation type="journal article" date="2017" name="Curr. Biol.">
        <title>Genome architecture and evolution of a unichromosomal asexual nematode.</title>
        <authorList>
            <person name="Fradin H."/>
            <person name="Zegar C."/>
            <person name="Gutwein M."/>
            <person name="Lucas J."/>
            <person name="Kovtun M."/>
            <person name="Corcoran D."/>
            <person name="Baugh L.R."/>
            <person name="Kiontke K."/>
            <person name="Gunsalus K."/>
            <person name="Fitch D.H."/>
            <person name="Piano F."/>
        </authorList>
    </citation>
    <scope>NUCLEOTIDE SEQUENCE [LARGE SCALE GENOMIC DNA]</scope>
    <source>
        <strain evidence="2">PF1309</strain>
    </source>
</reference>
<feature type="region of interest" description="Disordered" evidence="1">
    <location>
        <begin position="146"/>
        <end position="179"/>
    </location>
</feature>